<keyword evidence="2" id="KW-0328">Glycosyltransferase</keyword>
<dbReference type="Gene3D" id="3.40.50.2000">
    <property type="entry name" value="Glycogen Phosphorylase B"/>
    <property type="match status" value="2"/>
</dbReference>
<feature type="signal peptide" evidence="5">
    <location>
        <begin position="1"/>
        <end position="23"/>
    </location>
</feature>
<gene>
    <name evidence="7" type="primary">LOC110980136</name>
</gene>
<dbReference type="PANTHER" id="PTHR48043">
    <property type="entry name" value="EG:EG0003.4 PROTEIN-RELATED"/>
    <property type="match status" value="1"/>
</dbReference>
<dbReference type="InterPro" id="IPR002213">
    <property type="entry name" value="UDP_glucos_trans"/>
</dbReference>
<evidence type="ECO:0000256" key="5">
    <source>
        <dbReference type="SAM" id="SignalP"/>
    </source>
</evidence>
<evidence type="ECO:0000256" key="4">
    <source>
        <dbReference type="SAM" id="Phobius"/>
    </source>
</evidence>
<evidence type="ECO:0000313" key="7">
    <source>
        <dbReference type="RefSeq" id="XP_022092204.1"/>
    </source>
</evidence>
<proteinExistence type="inferred from homology"/>
<keyword evidence="5" id="KW-0732">Signal</keyword>
<dbReference type="Proteomes" id="UP000694845">
    <property type="component" value="Unplaced"/>
</dbReference>
<accession>A0A8B7YG41</accession>
<evidence type="ECO:0000256" key="3">
    <source>
        <dbReference type="ARBA" id="ARBA00022679"/>
    </source>
</evidence>
<keyword evidence="4" id="KW-0472">Membrane</keyword>
<dbReference type="KEGG" id="aplc:110980136"/>
<dbReference type="GeneID" id="110980136"/>
<dbReference type="FunFam" id="3.40.50.2000:FF:000021">
    <property type="entry name" value="UDP-glucuronosyltransferase"/>
    <property type="match status" value="1"/>
</dbReference>
<dbReference type="RefSeq" id="XP_022092204.1">
    <property type="nucleotide sequence ID" value="XM_022236512.1"/>
</dbReference>
<dbReference type="PANTHER" id="PTHR48043:SF145">
    <property type="entry name" value="FI06409P-RELATED"/>
    <property type="match status" value="1"/>
</dbReference>
<evidence type="ECO:0000313" key="6">
    <source>
        <dbReference type="Proteomes" id="UP000694845"/>
    </source>
</evidence>
<dbReference type="GO" id="GO:0008194">
    <property type="term" value="F:UDP-glycosyltransferase activity"/>
    <property type="evidence" value="ECO:0007669"/>
    <property type="project" value="InterPro"/>
</dbReference>
<comment type="similarity">
    <text evidence="1">Belongs to the UDP-glycosyltransferase family.</text>
</comment>
<dbReference type="InterPro" id="IPR050271">
    <property type="entry name" value="UDP-glycosyltransferase"/>
</dbReference>
<organism evidence="6 7">
    <name type="scientific">Acanthaster planci</name>
    <name type="common">Crown-of-thorns starfish</name>
    <dbReference type="NCBI Taxonomy" id="133434"/>
    <lineage>
        <taxon>Eukaryota</taxon>
        <taxon>Metazoa</taxon>
        <taxon>Echinodermata</taxon>
        <taxon>Eleutherozoa</taxon>
        <taxon>Asterozoa</taxon>
        <taxon>Asteroidea</taxon>
        <taxon>Valvatacea</taxon>
        <taxon>Valvatida</taxon>
        <taxon>Acanthasteridae</taxon>
        <taxon>Acanthaster</taxon>
    </lineage>
</organism>
<sequence>MAGEFLGMIILLGVILQPYDVFAGSILMSAGVDQTHYIFSAKIGRELVRRGHHVTFLLSSSYIHRLNGSDADWFDYQVFNSPYTPQDVKKMTDNFAQESLNNTYQSQEGYLKLLGRRLLGLKSEEEKREELKPTKPMSKYLSFECNILLGDEKLMETLKGRNFDLMTFDLINPCMTLVAQKLSLRYVIITAASLTPGLHDRWYDIPTNPALVPLYMSGFTDSMTFWQRFRNAFTWLGMSSFMDRLMLGPYDALKIQHNIRTDLNMRETIRNAEFWLFHTHFAMDYPRAVTPNAIMVGGLSADEPKPLDKELEDFFEGSGKHGIVIFSLGSVVNVMSDEMKAMIAGALARLPQRVLWRFPGEPPRNLGQNTKLVSWLPQNDVLGHPKTKVLIYHGGINGMLEAMYHGVPVVTIPLFGEHFECANRLQTRGMAETINLPELTEDKLHRTVVQVLSNESYAANAKRVSAIMKHNVAPPVEVAGHWVEHALLYGGAYLRSTAGSLTTVQYYMLDVIFVGIVMAVSLFVVTVWVYWLLCCKIDMSDNKMKTS</sequence>
<protein>
    <submittedName>
        <fullName evidence="7">UDP-glucuronosyltransferase 1-7C-like</fullName>
    </submittedName>
</protein>
<keyword evidence="4" id="KW-1133">Transmembrane helix</keyword>
<keyword evidence="6" id="KW-1185">Reference proteome</keyword>
<dbReference type="Pfam" id="PF00201">
    <property type="entry name" value="UDPGT"/>
    <property type="match status" value="1"/>
</dbReference>
<dbReference type="SUPFAM" id="SSF53756">
    <property type="entry name" value="UDP-Glycosyltransferase/glycogen phosphorylase"/>
    <property type="match status" value="1"/>
</dbReference>
<dbReference type="OrthoDB" id="5835829at2759"/>
<dbReference type="AlphaFoldDB" id="A0A8B7YG41"/>
<keyword evidence="4" id="KW-0812">Transmembrane</keyword>
<evidence type="ECO:0000256" key="2">
    <source>
        <dbReference type="ARBA" id="ARBA00022676"/>
    </source>
</evidence>
<dbReference type="OMA" id="VIDIRHI"/>
<reference evidence="7" key="1">
    <citation type="submission" date="2025-08" db="UniProtKB">
        <authorList>
            <consortium name="RefSeq"/>
        </authorList>
    </citation>
    <scope>IDENTIFICATION</scope>
</reference>
<feature type="chain" id="PRO_5034547359" evidence="5">
    <location>
        <begin position="24"/>
        <end position="547"/>
    </location>
</feature>
<name>A0A8B7YG41_ACAPL</name>
<feature type="transmembrane region" description="Helical" evidence="4">
    <location>
        <begin position="506"/>
        <end position="533"/>
    </location>
</feature>
<keyword evidence="3" id="KW-0808">Transferase</keyword>
<evidence type="ECO:0000256" key="1">
    <source>
        <dbReference type="ARBA" id="ARBA00009995"/>
    </source>
</evidence>
<dbReference type="CDD" id="cd03784">
    <property type="entry name" value="GT1_Gtf-like"/>
    <property type="match status" value="1"/>
</dbReference>